<name>A0ABY3WCB8_9ACTN</name>
<protein>
    <recommendedName>
        <fullName evidence="5">DUF4333 domain-containing protein</fullName>
    </recommendedName>
</protein>
<dbReference type="PROSITE" id="PS51257">
    <property type="entry name" value="PROKAR_LIPOPROTEIN"/>
    <property type="match status" value="1"/>
</dbReference>
<dbReference type="NCBIfam" id="NF038353">
    <property type="entry name" value="FxLYD_dom"/>
    <property type="match status" value="1"/>
</dbReference>
<sequence length="142" mass="14296">MGPARGALLAAAALIATALAGCSDTTETPASLSSRASELVASATAQLSDIRGAINAKDDVKAGPTRNEDGRAVCEITATNGSGRTADYTVQVSFEDADGNLLDAVVVTVKDVPAGASKTADARSNRDLSGTPRAEIGQAVRH</sequence>
<evidence type="ECO:0000256" key="2">
    <source>
        <dbReference type="SAM" id="SignalP"/>
    </source>
</evidence>
<evidence type="ECO:0000313" key="4">
    <source>
        <dbReference type="Proteomes" id="UP000828924"/>
    </source>
</evidence>
<accession>A0ABY3WCB8</accession>
<evidence type="ECO:0000313" key="3">
    <source>
        <dbReference type="EMBL" id="UNM10213.1"/>
    </source>
</evidence>
<proteinExistence type="predicted"/>
<evidence type="ECO:0000256" key="1">
    <source>
        <dbReference type="SAM" id="MobiDB-lite"/>
    </source>
</evidence>
<dbReference type="Proteomes" id="UP000828924">
    <property type="component" value="Chromosome"/>
</dbReference>
<keyword evidence="4" id="KW-1185">Reference proteome</keyword>
<evidence type="ECO:0008006" key="5">
    <source>
        <dbReference type="Google" id="ProtNLM"/>
    </source>
</evidence>
<dbReference type="RefSeq" id="WP_242328702.1">
    <property type="nucleotide sequence ID" value="NZ_CP071872.1"/>
</dbReference>
<reference evidence="3 4" key="1">
    <citation type="submission" date="2021-03" db="EMBL/GenBank/DDBJ databases">
        <title>Complete genome of Streptomyces formicae strain 1H-GS9 (DSM 100524).</title>
        <authorList>
            <person name="Atanasov K.E."/>
            <person name="Altabella T."/>
            <person name="Ferrer A."/>
        </authorList>
    </citation>
    <scope>NUCLEOTIDE SEQUENCE [LARGE SCALE GENOMIC DNA]</scope>
    <source>
        <strain evidence="3 4">1H-GS9</strain>
    </source>
</reference>
<dbReference type="InterPro" id="IPR047676">
    <property type="entry name" value="FxLYD_dom"/>
</dbReference>
<organism evidence="3 4">
    <name type="scientific">Streptomyces formicae</name>
    <dbReference type="NCBI Taxonomy" id="1616117"/>
    <lineage>
        <taxon>Bacteria</taxon>
        <taxon>Bacillati</taxon>
        <taxon>Actinomycetota</taxon>
        <taxon>Actinomycetes</taxon>
        <taxon>Kitasatosporales</taxon>
        <taxon>Streptomycetaceae</taxon>
        <taxon>Streptomyces</taxon>
    </lineage>
</organism>
<feature type="region of interest" description="Disordered" evidence="1">
    <location>
        <begin position="116"/>
        <end position="142"/>
    </location>
</feature>
<keyword evidence="2" id="KW-0732">Signal</keyword>
<feature type="chain" id="PRO_5045188823" description="DUF4333 domain-containing protein" evidence="2">
    <location>
        <begin position="21"/>
        <end position="142"/>
    </location>
</feature>
<dbReference type="EMBL" id="CP071872">
    <property type="protein sequence ID" value="UNM10213.1"/>
    <property type="molecule type" value="Genomic_DNA"/>
</dbReference>
<feature type="signal peptide" evidence="2">
    <location>
        <begin position="1"/>
        <end position="20"/>
    </location>
</feature>
<gene>
    <name evidence="3" type="ORF">J4032_00625</name>
</gene>